<evidence type="ECO:0000313" key="2">
    <source>
        <dbReference type="EMBL" id="GIY91150.1"/>
    </source>
</evidence>
<proteinExistence type="predicted"/>
<reference evidence="2 3" key="1">
    <citation type="submission" date="2021-06" db="EMBL/GenBank/DDBJ databases">
        <title>Caerostris extrusa draft genome.</title>
        <authorList>
            <person name="Kono N."/>
            <person name="Arakawa K."/>
        </authorList>
    </citation>
    <scope>NUCLEOTIDE SEQUENCE [LARGE SCALE GENOMIC DNA]</scope>
</reference>
<keyword evidence="3" id="KW-1185">Reference proteome</keyword>
<evidence type="ECO:0000256" key="1">
    <source>
        <dbReference type="SAM" id="MobiDB-lite"/>
    </source>
</evidence>
<sequence length="107" mass="12139">MVILLMTCSLPIQKYILQNGSIKCKKAIQKAYSNTVLQLVSQPKIYSYRFHQSQLSEKLKSEGEKTKFSKKPFFQKAPNLPNGFSNTNSADVRGKAMPEGTRRINLN</sequence>
<dbReference type="AlphaFoldDB" id="A0AAV4X7Q1"/>
<comment type="caution">
    <text evidence="2">The sequence shown here is derived from an EMBL/GenBank/DDBJ whole genome shotgun (WGS) entry which is preliminary data.</text>
</comment>
<accession>A0AAV4X7Q1</accession>
<feature type="region of interest" description="Disordered" evidence="1">
    <location>
        <begin position="70"/>
        <end position="107"/>
    </location>
</feature>
<evidence type="ECO:0000313" key="3">
    <source>
        <dbReference type="Proteomes" id="UP001054945"/>
    </source>
</evidence>
<organism evidence="2 3">
    <name type="scientific">Caerostris extrusa</name>
    <name type="common">Bark spider</name>
    <name type="synonym">Caerostris bankana</name>
    <dbReference type="NCBI Taxonomy" id="172846"/>
    <lineage>
        <taxon>Eukaryota</taxon>
        <taxon>Metazoa</taxon>
        <taxon>Ecdysozoa</taxon>
        <taxon>Arthropoda</taxon>
        <taxon>Chelicerata</taxon>
        <taxon>Arachnida</taxon>
        <taxon>Araneae</taxon>
        <taxon>Araneomorphae</taxon>
        <taxon>Entelegynae</taxon>
        <taxon>Araneoidea</taxon>
        <taxon>Araneidae</taxon>
        <taxon>Caerostris</taxon>
    </lineage>
</organism>
<name>A0AAV4X7Q1_CAEEX</name>
<feature type="compositionally biased region" description="Basic and acidic residues" evidence="1">
    <location>
        <begin position="92"/>
        <end position="107"/>
    </location>
</feature>
<gene>
    <name evidence="2" type="ORF">CEXT_210161</name>
</gene>
<dbReference type="EMBL" id="BPLR01017385">
    <property type="protein sequence ID" value="GIY91150.1"/>
    <property type="molecule type" value="Genomic_DNA"/>
</dbReference>
<protein>
    <submittedName>
        <fullName evidence="2">Uncharacterized protein</fullName>
    </submittedName>
</protein>
<dbReference type="Proteomes" id="UP001054945">
    <property type="component" value="Unassembled WGS sequence"/>
</dbReference>